<evidence type="ECO:0000256" key="1">
    <source>
        <dbReference type="SAM" id="MobiDB-lite"/>
    </source>
</evidence>
<gene>
    <name evidence="2" type="ORF">BZG36_01699</name>
</gene>
<feature type="region of interest" description="Disordered" evidence="1">
    <location>
        <begin position="1"/>
        <end position="101"/>
    </location>
</feature>
<accession>A0A261Y4K8</accession>
<keyword evidence="3" id="KW-1185">Reference proteome</keyword>
<evidence type="ECO:0000313" key="3">
    <source>
        <dbReference type="Proteomes" id="UP000242875"/>
    </source>
</evidence>
<name>A0A261Y4K8_9FUNG</name>
<dbReference type="EMBL" id="MVBO01000013">
    <property type="protein sequence ID" value="OZJ05549.1"/>
    <property type="molecule type" value="Genomic_DNA"/>
</dbReference>
<reference evidence="2 3" key="1">
    <citation type="journal article" date="2017" name="Mycologia">
        <title>Bifiguratus adelaidae, gen. et sp. nov., a new member of Mucoromycotina in endophytic and soil-dwelling habitats.</title>
        <authorList>
            <person name="Torres-Cruz T.J."/>
            <person name="Billingsley Tobias T.L."/>
            <person name="Almatruk M."/>
            <person name="Hesse C."/>
            <person name="Kuske C.R."/>
            <person name="Desiro A."/>
            <person name="Benucci G.M."/>
            <person name="Bonito G."/>
            <person name="Stajich J.E."/>
            <person name="Dunlap C."/>
            <person name="Arnold A.E."/>
            <person name="Porras-Alfaro A."/>
        </authorList>
    </citation>
    <scope>NUCLEOTIDE SEQUENCE [LARGE SCALE GENOMIC DNA]</scope>
    <source>
        <strain evidence="2 3">AZ0501</strain>
    </source>
</reference>
<comment type="caution">
    <text evidence="2">The sequence shown here is derived from an EMBL/GenBank/DDBJ whole genome shotgun (WGS) entry which is preliminary data.</text>
</comment>
<proteinExistence type="predicted"/>
<dbReference type="AlphaFoldDB" id="A0A261Y4K8"/>
<evidence type="ECO:0000313" key="2">
    <source>
        <dbReference type="EMBL" id="OZJ05549.1"/>
    </source>
</evidence>
<feature type="compositionally biased region" description="Basic and acidic residues" evidence="1">
    <location>
        <begin position="66"/>
        <end position="82"/>
    </location>
</feature>
<protein>
    <submittedName>
        <fullName evidence="2">Uncharacterized protein</fullName>
    </submittedName>
</protein>
<sequence>MALFLSLSSPTSTPGVHSSIMSASGPRDERSLHVSTHAIWETKPPSAPSEPRHHTTHQVQDTAVQLDKDCQQDRDDGQKASGEHLGSMNAQEGDVNLPYSQ</sequence>
<organism evidence="2 3">
    <name type="scientific">Bifiguratus adelaidae</name>
    <dbReference type="NCBI Taxonomy" id="1938954"/>
    <lineage>
        <taxon>Eukaryota</taxon>
        <taxon>Fungi</taxon>
        <taxon>Fungi incertae sedis</taxon>
        <taxon>Mucoromycota</taxon>
        <taxon>Mucoromycotina</taxon>
        <taxon>Endogonomycetes</taxon>
        <taxon>Endogonales</taxon>
        <taxon>Endogonales incertae sedis</taxon>
        <taxon>Bifiguratus</taxon>
    </lineage>
</organism>
<dbReference type="Proteomes" id="UP000242875">
    <property type="component" value="Unassembled WGS sequence"/>
</dbReference>
<feature type="compositionally biased region" description="Low complexity" evidence="1">
    <location>
        <begin position="1"/>
        <end position="14"/>
    </location>
</feature>